<dbReference type="CDD" id="cd22384">
    <property type="entry name" value="KH-I_KHDRBS"/>
    <property type="match status" value="1"/>
</dbReference>
<feature type="domain" description="K Homology" evidence="3">
    <location>
        <begin position="74"/>
        <end position="173"/>
    </location>
</feature>
<proteinExistence type="evidence at transcript level"/>
<feature type="region of interest" description="Disordered" evidence="2">
    <location>
        <begin position="231"/>
        <end position="290"/>
    </location>
</feature>
<dbReference type="InterPro" id="IPR055256">
    <property type="entry name" value="KH_1_KHDC4/BBP-like"/>
</dbReference>
<evidence type="ECO:0000256" key="2">
    <source>
        <dbReference type="SAM" id="MobiDB-lite"/>
    </source>
</evidence>
<dbReference type="SMART" id="SM00322">
    <property type="entry name" value="KH"/>
    <property type="match status" value="1"/>
</dbReference>
<dbReference type="InterPro" id="IPR045071">
    <property type="entry name" value="BBP-like"/>
</dbReference>
<dbReference type="AlphaFoldDB" id="T1PKM8"/>
<dbReference type="InterPro" id="IPR004087">
    <property type="entry name" value="KH_dom"/>
</dbReference>
<dbReference type="EnsemblMetazoa" id="MDOA012567-RA">
    <property type="protein sequence ID" value="MDOA012567-PA"/>
    <property type="gene ID" value="MDOA012567"/>
</dbReference>
<feature type="compositionally biased region" description="Low complexity" evidence="2">
    <location>
        <begin position="250"/>
        <end position="260"/>
    </location>
</feature>
<dbReference type="FunFam" id="3.30.1370.10:FF:000052">
    <property type="entry name" value="Kep1, isoform A"/>
    <property type="match status" value="1"/>
</dbReference>
<sequence>MSQGGGESYYEAFTPKINDVAQKYIDDLLAEKSRLPKEFTLCAQVIDDAIDRIYATGRIPGKELQADVYKQLPIKVTQNVHIPVKQFPKFNFVGKLIGPKGHSLKKLNQETLCHIAIKGRSSMRDEEKEEALRQSGNPAFNHLNKNLFVEISTVAPPAEAYNRIGYALAEIRKYIIPDKNDEISQEQYRELMQMHPEYARGKPPIAYRSVLGKFGGHESYRGYHGTEYDDYDEYEPHYATPVPPPPPPISSRSAGAYRAPAPRRPPEPSPFHDRKEYRPRPYQSFSMYKK</sequence>
<dbReference type="RefSeq" id="XP_005188557.1">
    <property type="nucleotide sequence ID" value="XM_005188500.3"/>
</dbReference>
<dbReference type="Proteomes" id="UP001652621">
    <property type="component" value="Unplaced"/>
</dbReference>
<name>T1PKM8_MUSDO</name>
<keyword evidence="6" id="KW-1185">Reference proteome</keyword>
<dbReference type="Gene3D" id="3.30.1370.10">
    <property type="entry name" value="K Homology domain, type 1"/>
    <property type="match status" value="1"/>
</dbReference>
<reference evidence="7" key="3">
    <citation type="submission" date="2025-04" db="UniProtKB">
        <authorList>
            <consortium name="RefSeq"/>
        </authorList>
    </citation>
    <scope>IDENTIFICATION</scope>
    <source>
        <strain evidence="7">Aabys</strain>
    </source>
</reference>
<gene>
    <name evidence="5" type="primary">101899432</name>
    <name evidence="7" type="synonym">LOC101899432</name>
</gene>
<reference evidence="5" key="2">
    <citation type="submission" date="2020-05" db="UniProtKB">
        <authorList>
            <consortium name="EnsemblMetazoa"/>
        </authorList>
    </citation>
    <scope>IDENTIFICATION</scope>
    <source>
        <strain evidence="5">Aabys</strain>
    </source>
</reference>
<dbReference type="SUPFAM" id="SSF54791">
    <property type="entry name" value="Eukaryotic type KH-domain (KH-domain type I)"/>
    <property type="match status" value="1"/>
</dbReference>
<organism evidence="4">
    <name type="scientific">Musca domestica</name>
    <name type="common">House fly</name>
    <dbReference type="NCBI Taxonomy" id="7370"/>
    <lineage>
        <taxon>Eukaryota</taxon>
        <taxon>Metazoa</taxon>
        <taxon>Ecdysozoa</taxon>
        <taxon>Arthropoda</taxon>
        <taxon>Hexapoda</taxon>
        <taxon>Insecta</taxon>
        <taxon>Pterygota</taxon>
        <taxon>Neoptera</taxon>
        <taxon>Endopterygota</taxon>
        <taxon>Diptera</taxon>
        <taxon>Brachycera</taxon>
        <taxon>Muscomorpha</taxon>
        <taxon>Muscoidea</taxon>
        <taxon>Muscidae</taxon>
        <taxon>Musca</taxon>
    </lineage>
</organism>
<evidence type="ECO:0000313" key="7">
    <source>
        <dbReference type="RefSeq" id="XP_005188557.1"/>
    </source>
</evidence>
<accession>T1PKM8</accession>
<dbReference type="eggNOG" id="KOG1588">
    <property type="taxonomic scope" value="Eukaryota"/>
</dbReference>
<dbReference type="VEuPathDB" id="VectorBase:MDOA012567"/>
<evidence type="ECO:0000256" key="1">
    <source>
        <dbReference type="ARBA" id="ARBA00022884"/>
    </source>
</evidence>
<dbReference type="VEuPathDB" id="VectorBase:MDOMA2_010033"/>
<dbReference type="GO" id="GO:0005634">
    <property type="term" value="C:nucleus"/>
    <property type="evidence" value="ECO:0007669"/>
    <property type="project" value="TreeGrafter"/>
</dbReference>
<feature type="compositionally biased region" description="Basic and acidic residues" evidence="2">
    <location>
        <begin position="264"/>
        <end position="279"/>
    </location>
</feature>
<evidence type="ECO:0000313" key="6">
    <source>
        <dbReference type="Proteomes" id="UP001652621"/>
    </source>
</evidence>
<dbReference type="Pfam" id="PF22675">
    <property type="entry name" value="KH-I_KHDC4-BBP"/>
    <property type="match status" value="1"/>
</dbReference>
<dbReference type="InterPro" id="IPR036612">
    <property type="entry name" value="KH_dom_type_1_sf"/>
</dbReference>
<dbReference type="GeneID" id="101899432"/>
<dbReference type="PANTHER" id="PTHR11208">
    <property type="entry name" value="RNA-BINDING PROTEIN RELATED"/>
    <property type="match status" value="1"/>
</dbReference>
<keyword evidence="1" id="KW-0694">RNA-binding</keyword>
<dbReference type="GO" id="GO:0000381">
    <property type="term" value="P:regulation of alternative mRNA splicing, via spliceosome"/>
    <property type="evidence" value="ECO:0007669"/>
    <property type="project" value="TreeGrafter"/>
</dbReference>
<dbReference type="PANTHER" id="PTHR11208:SF140">
    <property type="entry name" value="GH05812P-RELATED"/>
    <property type="match status" value="1"/>
</dbReference>
<dbReference type="OrthoDB" id="6777263at2759"/>
<reference evidence="4" key="1">
    <citation type="submission" date="2012-08" db="EMBL/GenBank/DDBJ databases">
        <title>Transcriptome of adult Musca domestica launches a platform for comparative house fly gene expression and characterization of differential gene expression among resistant and susceptible house flies.</title>
        <authorList>
            <person name="Liu N."/>
            <person name="Zhang L."/>
            <person name="Li M."/>
            <person name="Reid W."/>
        </authorList>
    </citation>
    <scope>NUCLEOTIDE SEQUENCE</scope>
    <source>
        <strain evidence="4">ALHF</strain>
        <tissue evidence="4">Whole body</tissue>
    </source>
</reference>
<protein>
    <submittedName>
        <fullName evidence="4">KH domain protein</fullName>
    </submittedName>
    <submittedName>
        <fullName evidence="7">KH domain-containing, RNA-binding, signal transduction-associated protein 3</fullName>
    </submittedName>
</protein>
<dbReference type="KEGG" id="mde:101899432"/>
<evidence type="ECO:0000259" key="3">
    <source>
        <dbReference type="SMART" id="SM00322"/>
    </source>
</evidence>
<evidence type="ECO:0000313" key="4">
    <source>
        <dbReference type="EMBL" id="AFP63294.1"/>
    </source>
</evidence>
<dbReference type="GO" id="GO:0003729">
    <property type="term" value="F:mRNA binding"/>
    <property type="evidence" value="ECO:0007669"/>
    <property type="project" value="TreeGrafter"/>
</dbReference>
<evidence type="ECO:0000313" key="5">
    <source>
        <dbReference type="EnsemblMetazoa" id="MDOA012567-PA"/>
    </source>
</evidence>
<dbReference type="EMBL" id="KA648665">
    <property type="protein sequence ID" value="AFP63294.1"/>
    <property type="molecule type" value="mRNA"/>
</dbReference>